<evidence type="ECO:0000313" key="3">
    <source>
        <dbReference type="EMBL" id="MEE2035866.1"/>
    </source>
</evidence>
<evidence type="ECO:0000256" key="2">
    <source>
        <dbReference type="SAM" id="MobiDB-lite"/>
    </source>
</evidence>
<dbReference type="PANTHER" id="PTHR30344">
    <property type="entry name" value="6-PHOSPHOGLUCONOLACTONASE-RELATED"/>
    <property type="match status" value="1"/>
</dbReference>
<dbReference type="EC" id="3.1.1.-" evidence="3"/>
<dbReference type="Pfam" id="PF10282">
    <property type="entry name" value="Lactonase"/>
    <property type="match status" value="2"/>
</dbReference>
<organism evidence="3 4">
    <name type="scientific">Nocardiopsis codii</name>
    <dbReference type="NCBI Taxonomy" id="3065942"/>
    <lineage>
        <taxon>Bacteria</taxon>
        <taxon>Bacillati</taxon>
        <taxon>Actinomycetota</taxon>
        <taxon>Actinomycetes</taxon>
        <taxon>Streptosporangiales</taxon>
        <taxon>Nocardiopsidaceae</taxon>
        <taxon>Nocardiopsis</taxon>
    </lineage>
</organism>
<accession>A0ABU7K0S6</accession>
<comment type="caution">
    <text evidence="3">The sequence shown here is derived from an EMBL/GenBank/DDBJ whole genome shotgun (WGS) entry which is preliminary data.</text>
</comment>
<dbReference type="GO" id="GO:0016787">
    <property type="term" value="F:hydrolase activity"/>
    <property type="evidence" value="ECO:0007669"/>
    <property type="project" value="UniProtKB-KW"/>
</dbReference>
<dbReference type="InterPro" id="IPR015943">
    <property type="entry name" value="WD40/YVTN_repeat-like_dom_sf"/>
</dbReference>
<dbReference type="InterPro" id="IPR019405">
    <property type="entry name" value="Lactonase_7-beta_prop"/>
</dbReference>
<dbReference type="InterPro" id="IPR011048">
    <property type="entry name" value="Haem_d1_sf"/>
</dbReference>
<reference evidence="3 4" key="1">
    <citation type="submission" date="2023-08" db="EMBL/GenBank/DDBJ databases">
        <authorList>
            <person name="Girao M."/>
            <person name="Carvalho M.F."/>
        </authorList>
    </citation>
    <scope>NUCLEOTIDE SEQUENCE [LARGE SCALE GENOMIC DNA]</scope>
    <source>
        <strain evidence="3 4">CT-R113</strain>
    </source>
</reference>
<feature type="region of interest" description="Disordered" evidence="2">
    <location>
        <begin position="121"/>
        <end position="159"/>
    </location>
</feature>
<sequence>MDGRRLLLVGTYTPDSDPPGEGEGVYRVWFDPETGVMTHGGLAARTPGPSFLAFRPDPPTVYAVNERAAGSLTAFRVGGDASLTGIGSVPSGGGSPCHVRNLGPEQVAVTNYADGVVSFVPTTPDGVPTGPSRELRHRGSGPVTDRQESPHAHSTAVALDSDDPRLRYLLAADLGTDELRVYHYATPLAEGSEDDGQDGTAGRDGGADPEPGLLRTVQLPPGTGPRHLAVNGRYVYVAGELDSRVHVVRWNPRNGTGEHLGSLPSTGARTAATTDANFPAEITLHRLKVEGRDIADGDVLPPTSTYEGRVYVSNRGADVISTFAVRDGGARLDHLADTPAGGAWPRHFTVVRGHNGQPDHLVVAAQNGGSLASLLIDPDTGIPADTGHRLEMPVPVCVLPVPINRIRRSSDG</sequence>
<keyword evidence="4" id="KW-1185">Reference proteome</keyword>
<keyword evidence="3" id="KW-0378">Hydrolase</keyword>
<gene>
    <name evidence="3" type="ORF">Q8791_01340</name>
</gene>
<dbReference type="Gene3D" id="2.130.10.10">
    <property type="entry name" value="YVTN repeat-like/Quinoprotein amine dehydrogenase"/>
    <property type="match status" value="1"/>
</dbReference>
<dbReference type="Proteomes" id="UP001356095">
    <property type="component" value="Unassembled WGS sequence"/>
</dbReference>
<protein>
    <submittedName>
        <fullName evidence="3">Lactonase family protein</fullName>
        <ecNumber evidence="3">3.1.1.-</ecNumber>
    </submittedName>
</protein>
<proteinExistence type="inferred from homology"/>
<dbReference type="SUPFAM" id="SSF51004">
    <property type="entry name" value="C-terminal (heme d1) domain of cytochrome cd1-nitrite reductase"/>
    <property type="match status" value="1"/>
</dbReference>
<dbReference type="InterPro" id="IPR050282">
    <property type="entry name" value="Cycloisomerase_2"/>
</dbReference>
<comment type="similarity">
    <text evidence="1">Belongs to the cycloisomerase 2 family.</text>
</comment>
<feature type="compositionally biased region" description="Low complexity" evidence="2">
    <location>
        <begin position="121"/>
        <end position="131"/>
    </location>
</feature>
<name>A0ABU7K0S6_9ACTN</name>
<dbReference type="PANTHER" id="PTHR30344:SF1">
    <property type="entry name" value="6-PHOSPHOGLUCONOLACTONASE"/>
    <property type="match status" value="1"/>
</dbReference>
<evidence type="ECO:0000313" key="4">
    <source>
        <dbReference type="Proteomes" id="UP001356095"/>
    </source>
</evidence>
<evidence type="ECO:0000256" key="1">
    <source>
        <dbReference type="ARBA" id="ARBA00005564"/>
    </source>
</evidence>
<dbReference type="EMBL" id="JAUZMY010000001">
    <property type="protein sequence ID" value="MEE2035866.1"/>
    <property type="molecule type" value="Genomic_DNA"/>
</dbReference>
<feature type="region of interest" description="Disordered" evidence="2">
    <location>
        <begin position="187"/>
        <end position="225"/>
    </location>
</feature>